<dbReference type="AlphaFoldDB" id="A0A0A9EJT5"/>
<name>A0A0A9EJT5_ARUDO</name>
<organism evidence="2">
    <name type="scientific">Arundo donax</name>
    <name type="common">Giant reed</name>
    <name type="synonym">Donax arundinaceus</name>
    <dbReference type="NCBI Taxonomy" id="35708"/>
    <lineage>
        <taxon>Eukaryota</taxon>
        <taxon>Viridiplantae</taxon>
        <taxon>Streptophyta</taxon>
        <taxon>Embryophyta</taxon>
        <taxon>Tracheophyta</taxon>
        <taxon>Spermatophyta</taxon>
        <taxon>Magnoliopsida</taxon>
        <taxon>Liliopsida</taxon>
        <taxon>Poales</taxon>
        <taxon>Poaceae</taxon>
        <taxon>PACMAD clade</taxon>
        <taxon>Arundinoideae</taxon>
        <taxon>Arundineae</taxon>
        <taxon>Arundo</taxon>
    </lineage>
</organism>
<accession>A0A0A9EJT5</accession>
<evidence type="ECO:0000313" key="2">
    <source>
        <dbReference type="EMBL" id="JAD96317.1"/>
    </source>
</evidence>
<feature type="region of interest" description="Disordered" evidence="1">
    <location>
        <begin position="1"/>
        <end position="22"/>
    </location>
</feature>
<evidence type="ECO:0000256" key="1">
    <source>
        <dbReference type="SAM" id="MobiDB-lite"/>
    </source>
</evidence>
<reference evidence="2" key="1">
    <citation type="submission" date="2014-09" db="EMBL/GenBank/DDBJ databases">
        <authorList>
            <person name="Magalhaes I.L.F."/>
            <person name="Oliveira U."/>
            <person name="Santos F.R."/>
            <person name="Vidigal T.H.D.A."/>
            <person name="Brescovit A.D."/>
            <person name="Santos A.J."/>
        </authorList>
    </citation>
    <scope>NUCLEOTIDE SEQUENCE</scope>
    <source>
        <tissue evidence="2">Shoot tissue taken approximately 20 cm above the soil surface</tissue>
    </source>
</reference>
<proteinExistence type="predicted"/>
<dbReference type="EMBL" id="GBRH01201578">
    <property type="protein sequence ID" value="JAD96317.1"/>
    <property type="molecule type" value="Transcribed_RNA"/>
</dbReference>
<reference evidence="2" key="2">
    <citation type="journal article" date="2015" name="Data Brief">
        <title>Shoot transcriptome of the giant reed, Arundo donax.</title>
        <authorList>
            <person name="Barrero R.A."/>
            <person name="Guerrero F.D."/>
            <person name="Moolhuijzen P."/>
            <person name="Goolsby J.A."/>
            <person name="Tidwell J."/>
            <person name="Bellgard S.E."/>
            <person name="Bellgard M.I."/>
        </authorList>
    </citation>
    <scope>NUCLEOTIDE SEQUENCE</scope>
    <source>
        <tissue evidence="2">Shoot tissue taken approximately 20 cm above the soil surface</tissue>
    </source>
</reference>
<protein>
    <submittedName>
        <fullName evidence="2">Uncharacterized protein</fullName>
    </submittedName>
</protein>
<sequence length="75" mass="8112">MTKVSVPRRCTEKGTPPAVMYPIARNGSKIPIPSPSPSAPPPLPGCCCGCCFSRVSLRRRSRRGQGVRRRGFEGV</sequence>